<accession>A0A7M7LS69</accession>
<evidence type="ECO:0000313" key="2">
    <source>
        <dbReference type="EnsemblMetazoa" id="XP_008216409"/>
    </source>
</evidence>
<dbReference type="KEGG" id="nvi:103317925"/>
<reference evidence="2" key="1">
    <citation type="submission" date="2021-01" db="UniProtKB">
        <authorList>
            <consortium name="EnsemblMetazoa"/>
        </authorList>
    </citation>
    <scope>IDENTIFICATION</scope>
</reference>
<dbReference type="EnsemblMetazoa" id="XM_008218187">
    <property type="protein sequence ID" value="XP_008216409"/>
    <property type="gene ID" value="LOC103317925"/>
</dbReference>
<feature type="signal peptide" evidence="1">
    <location>
        <begin position="1"/>
        <end position="22"/>
    </location>
</feature>
<dbReference type="InParanoid" id="A0A7M7LS69"/>
<dbReference type="AlphaFoldDB" id="A0A7M7LS69"/>
<name>A0A7M7LS69_NASVI</name>
<sequence length="119" mass="13575">MLYLKNALIFLVLFSLCDVKAGKLVQQNNIDSTKSSAVDREFSGNQNVQTEVNVVQAYVKTTSELPAASNLDYLHSKEYRTWRRSGCKLRKVIDAPKRVKCPKGHRKDQNGLCRKIYIL</sequence>
<dbReference type="Proteomes" id="UP000002358">
    <property type="component" value="Chromosome 2"/>
</dbReference>
<dbReference type="RefSeq" id="XP_008216409.1">
    <property type="nucleotide sequence ID" value="XM_008218187.4"/>
</dbReference>
<evidence type="ECO:0000256" key="1">
    <source>
        <dbReference type="SAM" id="SignalP"/>
    </source>
</evidence>
<keyword evidence="1" id="KW-0732">Signal</keyword>
<organism evidence="2 3">
    <name type="scientific">Nasonia vitripennis</name>
    <name type="common">Parasitic wasp</name>
    <dbReference type="NCBI Taxonomy" id="7425"/>
    <lineage>
        <taxon>Eukaryota</taxon>
        <taxon>Metazoa</taxon>
        <taxon>Ecdysozoa</taxon>
        <taxon>Arthropoda</taxon>
        <taxon>Hexapoda</taxon>
        <taxon>Insecta</taxon>
        <taxon>Pterygota</taxon>
        <taxon>Neoptera</taxon>
        <taxon>Endopterygota</taxon>
        <taxon>Hymenoptera</taxon>
        <taxon>Apocrita</taxon>
        <taxon>Proctotrupomorpha</taxon>
        <taxon>Chalcidoidea</taxon>
        <taxon>Pteromalidae</taxon>
        <taxon>Pteromalinae</taxon>
        <taxon>Nasonia</taxon>
    </lineage>
</organism>
<dbReference type="GeneID" id="103317925"/>
<proteinExistence type="predicted"/>
<protein>
    <submittedName>
        <fullName evidence="2">Uncharacterized protein</fullName>
    </submittedName>
</protein>
<keyword evidence="3" id="KW-1185">Reference proteome</keyword>
<evidence type="ECO:0000313" key="3">
    <source>
        <dbReference type="Proteomes" id="UP000002358"/>
    </source>
</evidence>
<feature type="chain" id="PRO_5029595176" evidence="1">
    <location>
        <begin position="23"/>
        <end position="119"/>
    </location>
</feature>